<accession>A0ABR8Q2P7</accession>
<dbReference type="Gene3D" id="2.60.120.260">
    <property type="entry name" value="Galactose-binding domain-like"/>
    <property type="match status" value="1"/>
</dbReference>
<dbReference type="Gene3D" id="3.40.50.1110">
    <property type="entry name" value="SGNH hydrolase"/>
    <property type="match status" value="1"/>
</dbReference>
<sequence>MNLENIDRKRYEFIEADNYKYQYMGRIDFQNPKAPTMIYAGSNIRVKFSGTSLKIVIKNYHNHYENAIGYIIDKDIEGKVVIQEHNKVIVINIAEGLENKIHDLILYKRSDSAHYFDFYGLVLDKDCYIESYGEKKERRIECFGDSVSAGEVAEAIDYVGKVDPEGHEGVYSNSWYSYSMMTARNLDAEINNNAQGGIAVMDGSGYFVPSKGYLGLESTYDKLKYNPELGECNEWDFSKYTPHVVIMALGQNDSHPNNYIDEDKEKREVWKSKYAEIIKDLRSKYENALFIVITTILCHSKGWDDALDEMVQSLNDEKIVRFKFKRNGTGTPGHIRIPEAEEMADELTSFIKSFGEDIWKA</sequence>
<dbReference type="RefSeq" id="WP_191749456.1">
    <property type="nucleotide sequence ID" value="NZ_JACSQZ010000015.1"/>
</dbReference>
<organism evidence="2 3">
    <name type="scientific">Clostridium gallinarum</name>
    <dbReference type="NCBI Taxonomy" id="2762246"/>
    <lineage>
        <taxon>Bacteria</taxon>
        <taxon>Bacillati</taxon>
        <taxon>Bacillota</taxon>
        <taxon>Clostridia</taxon>
        <taxon>Eubacteriales</taxon>
        <taxon>Clostridiaceae</taxon>
        <taxon>Clostridium</taxon>
    </lineage>
</organism>
<evidence type="ECO:0000313" key="2">
    <source>
        <dbReference type="EMBL" id="MBD7914690.1"/>
    </source>
</evidence>
<dbReference type="Pfam" id="PF17996">
    <property type="entry name" value="CE2_N"/>
    <property type="match status" value="1"/>
</dbReference>
<dbReference type="PANTHER" id="PTHR37834">
    <property type="entry name" value="GDSL-LIKE LIPASE/ACYLHYDROLASE DOMAIN PROTEIN (AFU_ORTHOLOGUE AFUA_2G00620)"/>
    <property type="match status" value="1"/>
</dbReference>
<reference evidence="2 3" key="1">
    <citation type="submission" date="2020-08" db="EMBL/GenBank/DDBJ databases">
        <title>A Genomic Blueprint of the Chicken Gut Microbiome.</title>
        <authorList>
            <person name="Gilroy R."/>
            <person name="Ravi A."/>
            <person name="Getino M."/>
            <person name="Pursley I."/>
            <person name="Horton D.L."/>
            <person name="Alikhan N.-F."/>
            <person name="Baker D."/>
            <person name="Gharbi K."/>
            <person name="Hall N."/>
            <person name="Watson M."/>
            <person name="Adriaenssens E.M."/>
            <person name="Foster-Nyarko E."/>
            <person name="Jarju S."/>
            <person name="Secka A."/>
            <person name="Antonio M."/>
            <person name="Oren A."/>
            <person name="Chaudhuri R."/>
            <person name="La Ragione R.M."/>
            <person name="Hildebrand F."/>
            <person name="Pallen M.J."/>
        </authorList>
    </citation>
    <scope>NUCLEOTIDE SEQUENCE [LARGE SCALE GENOMIC DNA]</scope>
    <source>
        <strain evidence="2 3">Sa3CUN1</strain>
    </source>
</reference>
<protein>
    <submittedName>
        <fullName evidence="2">Electron transporter RnfD</fullName>
    </submittedName>
</protein>
<dbReference type="PANTHER" id="PTHR37834:SF2">
    <property type="entry name" value="ESTERASE, SGNH HYDROLASE-TYPE"/>
    <property type="match status" value="1"/>
</dbReference>
<evidence type="ECO:0000259" key="1">
    <source>
        <dbReference type="Pfam" id="PF17996"/>
    </source>
</evidence>
<gene>
    <name evidence="2" type="ORF">H9660_05990</name>
</gene>
<dbReference type="EMBL" id="JACSQZ010000015">
    <property type="protein sequence ID" value="MBD7914690.1"/>
    <property type="molecule type" value="Genomic_DNA"/>
</dbReference>
<dbReference type="Proteomes" id="UP000640335">
    <property type="component" value="Unassembled WGS sequence"/>
</dbReference>
<comment type="caution">
    <text evidence="2">The sequence shown here is derived from an EMBL/GenBank/DDBJ whole genome shotgun (WGS) entry which is preliminary data.</text>
</comment>
<proteinExistence type="predicted"/>
<dbReference type="SUPFAM" id="SSF52266">
    <property type="entry name" value="SGNH hydrolase"/>
    <property type="match status" value="1"/>
</dbReference>
<evidence type="ECO:0000313" key="3">
    <source>
        <dbReference type="Proteomes" id="UP000640335"/>
    </source>
</evidence>
<name>A0ABR8Q2P7_9CLOT</name>
<feature type="domain" description="Carbohydrate esterase 2 N-terminal" evidence="1">
    <location>
        <begin position="23"/>
        <end position="125"/>
    </location>
</feature>
<dbReference type="InterPro" id="IPR036514">
    <property type="entry name" value="SGNH_hydro_sf"/>
</dbReference>
<dbReference type="InterPro" id="IPR040794">
    <property type="entry name" value="CE2_N"/>
</dbReference>
<keyword evidence="3" id="KW-1185">Reference proteome</keyword>
<dbReference type="InterPro" id="IPR052762">
    <property type="entry name" value="PCW_deacetylase/CE"/>
</dbReference>